<proteinExistence type="predicted"/>
<evidence type="ECO:0000313" key="3">
    <source>
        <dbReference type="EMBL" id="QIA46862.1"/>
    </source>
</evidence>
<accession>A0A6C0RWK5</accession>
<feature type="transmembrane region" description="Helical" evidence="2">
    <location>
        <begin position="272"/>
        <end position="296"/>
    </location>
</feature>
<keyword evidence="2" id="KW-1133">Transmembrane helix</keyword>
<name>A0A6C0RWK5_9CHLO</name>
<feature type="region of interest" description="Disordered" evidence="1">
    <location>
        <begin position="2045"/>
        <end position="2083"/>
    </location>
</feature>
<geneLocation type="plastid" evidence="3"/>
<sequence>MITFTLMSLVTSIKDYVEIAHKLIELQPMVDFNQTTVWLNEHVMSQPLKNYTEFGSVFTYFIFSIGDFFKNLFSFSFLKNIWSIPIIIPDVASAMISEVSVLDGYFHLDNIVSINPNTNSNLMIFEKFIIGLINSLFLILPTSTSHLITIRRFVMQGLEAGYLAGLGTLAGNFLWLFSIIFGLRFFIIPWLSLDILRYLLGFILVVKYIWDSSKERRMALEDLSKWKIFGLNFLLTLTEQSCIYPFISNITIGPDASVLEGFPVENYTQFLTIHGAYLLGILLGSFSLLQFTCWFWENPAFSIYLWITTKSSIKITTSSYYKILNFTFLYAIMLCAIASIPFYGLDYTLTNPIGLVPQDRILDQKKSQTNPDKLITETAFLNINPTDKNSRIKDGVHARRERWKQRLIKYQAFDPYYLQDTAGYDFLTIEDLNYGFDRFWLRRKMRNHQIRFRLFPGPWMRSLKKQLNNPANLSKTTSKTESEKTVNFNRESASGPRVEFFRVLFEQFYHPNFHSLLLNKSNSKINTQSNQDSAKQNLMPLYQENQTQIIINKVNNNNPAFSTFVSQKLDTARNIESTQTQSTFAFFTKKPFYANKKLSHTLNHSALQKYIRNVNKRLSLKKLKTKEKNISNKYTTKLIYSKRWKLFFSKLRPSCDVLINNSQCSSLKSYQLFKNVAKQLLLTPDAKSLKLKNSLEKLSTKEQKILKLRSSINTQSNFSSNFNNKISLIRDGVMSFTTQSESDIKAQLEYTTNPHLKMSNLSLRPVNIYLQKEQAFKRRLRYYGPTSMRKLTVGNQSPYFKTLMKRGFYYYKPSLRWKKTLYVAKIIRGFRKKSRKQRILIMPNIDAIASDSAKQNLDVSTFKTNEAINSFNLSQSNNNTSAEVMLKTLLLARQTSQDSASQNLMRQHQDKVNSLSNVGGLKISYTDTASQLTNNINNNISQIDLKKPTHSYTVLGKHASRYRHQIYKDVLQHWYYTPFNRLLLKLDVDAFINRQPKSHFLTKNEERLLHIRRFLLSEHYDTLRWYTYMQHYKTMKTNIGGRKSFANGIYNQQFQGTFKKIRHLFAITPKQGDFYNLKFDQPLYNDNKMSSNIYYHEELLTDYVLNKPVQTPNQPYNTDTLTLLKSKVSDEASPIFTPSHLESTTSQNSEKPLNYISDNLDLLDKTNLLLSKMLSQAQSVEKGLVPNQITLPIQTENQLQAVQVYNELFVKLIKECKKRVHDQAFLKNYITHRVEKREQLNQEQQKELNKRFEKLKIWYKRFATPDLLTNPVLQNSQDTALLLKRHQDDSNLSSSKNVLTKLNLIKMLILENTKQPYTSQDSASQNLMRQHQDKVSPISQVEVSKEKSLSFQNITTILKTNLKQIKPLLFNYTIKPITEPVLLMLKARTEKNIYWWRKKQQVITKRKNARKRDRFKKQISTVKKQLLQKLNEPEKSKLYQKLYGTYRIEKDYFITNPKNNLQITNTNLLRQKQSNQKENIEFRLNTGTAQLDKNILLKQPIFWEISQKDKQQLFSLGTNGIRKKVSAKGRRYRASSLARYLTATRKPRLVGFDGLTKLDNITNLNGSFFTKEEKEEYLNLIYKLKGSTKINLTDSLKKSQIKKRNRHTWKKHARHLFNSNHYKYRKRHIHGNGKLRVMYKKIKKNKAINELRQWWWTSFLPRYLNKSDINKQSIKYTKTNVLSTITDTKFKPLSNTHNILPELKPEDFIQAYYKNKGEAEADAVAFSNFIQESNKTSLTVEKPSTHTLSLNTFTTSLPFYAGWDDSLRKFVVTNRLLSRRDAGLISNNFSDSSTTSKLLGDIKTNNKEIDFKNTPIQGLNEGSFLYWQTSMPFNSYNIDQFISTNQSFYAPLGWRRFDIRHTILKTWISNLKYTQKTNNDSKYFSLVINTQKLNSLQQLGLEKRKAILNTKKATEKALSRRIKKRYKLIKQMPNILMYTPTGPLLTQVLPSHYISVFDQQYRFPRNRYLKRTTLKTLKKTTLLTMLDSIKTSKTKNKEFTLRKRVKPRRKYHRKRFIKKDGLIFPRRTKFTTSLTIPENTVTNQLSTSKTSETNNNFLRWRPSSKSKQTRLEKQQQKTKVNKRVKTNPLRLRQLRRREFQQILKPIQRYIPQNGGFAWPGDYLRLEIVDMPKLKSTTQNKTKNNLNTKSQSVEQRKINLQPVGIMSRKYLIEKHNIKVLKKKLEKAYSSHQLNKIIKEYKKFYS</sequence>
<keyword evidence="2" id="KW-0472">Membrane</keyword>
<feature type="transmembrane region" description="Helical" evidence="2">
    <location>
        <begin position="231"/>
        <end position="252"/>
    </location>
</feature>
<dbReference type="EMBL" id="MH511721">
    <property type="protein sequence ID" value="QIA46862.1"/>
    <property type="molecule type" value="Genomic_DNA"/>
</dbReference>
<organism evidence="3">
    <name type="scientific">Pandorina colemaniae</name>
    <dbReference type="NCBI Taxonomy" id="47786"/>
    <lineage>
        <taxon>Eukaryota</taxon>
        <taxon>Viridiplantae</taxon>
        <taxon>Chlorophyta</taxon>
        <taxon>core chlorophytes</taxon>
        <taxon>Chlorophyceae</taxon>
        <taxon>CS clade</taxon>
        <taxon>Chlamydomonadales</taxon>
        <taxon>Volvocaceae</taxon>
        <taxon>Pandorina</taxon>
    </lineage>
</organism>
<protein>
    <submittedName>
        <fullName evidence="3">Hypothetical chloroplast RF1</fullName>
    </submittedName>
</protein>
<feature type="transmembrane region" description="Helical" evidence="2">
    <location>
        <begin position="323"/>
        <end position="343"/>
    </location>
</feature>
<feature type="region of interest" description="Disordered" evidence="1">
    <location>
        <begin position="467"/>
        <end position="489"/>
    </location>
</feature>
<feature type="transmembrane region" description="Helical" evidence="2">
    <location>
        <begin position="187"/>
        <end position="210"/>
    </location>
</feature>
<keyword evidence="3" id="KW-0934">Plastid</keyword>
<feature type="transmembrane region" description="Helical" evidence="2">
    <location>
        <begin position="122"/>
        <end position="140"/>
    </location>
</feature>
<evidence type="ECO:0000256" key="1">
    <source>
        <dbReference type="SAM" id="MobiDB-lite"/>
    </source>
</evidence>
<keyword evidence="2" id="KW-0812">Transmembrane</keyword>
<feature type="compositionally biased region" description="Polar residues" evidence="1">
    <location>
        <begin position="2045"/>
        <end position="2057"/>
    </location>
</feature>
<gene>
    <name evidence="3" type="primary">ycf1</name>
</gene>
<feature type="transmembrane region" description="Helical" evidence="2">
    <location>
        <begin position="160"/>
        <end position="181"/>
    </location>
</feature>
<evidence type="ECO:0000256" key="2">
    <source>
        <dbReference type="SAM" id="Phobius"/>
    </source>
</evidence>
<reference evidence="3" key="1">
    <citation type="journal article" date="2019" name="Front. Microbiol.">
        <title>Evolutionary Analysis of Unicellular Species in Chlamydomonadales Through Chloroplast Genome Comparison With the Colonial Volvocine Algae.</title>
        <authorList>
            <person name="Hu Y."/>
            <person name="Xing W."/>
            <person name="Song H."/>
            <person name="Zhu H."/>
            <person name="Liu G."/>
            <person name="Hu Z."/>
        </authorList>
    </citation>
    <scope>NUCLEOTIDE SEQUENCE</scope>
    <source>
        <strain evidence="3">PC82</strain>
    </source>
</reference>